<protein>
    <submittedName>
        <fullName evidence="1">Uncharacterized protein</fullName>
    </submittedName>
</protein>
<dbReference type="GO" id="GO:0006355">
    <property type="term" value="P:regulation of DNA-templated transcription"/>
    <property type="evidence" value="ECO:0007669"/>
    <property type="project" value="InterPro"/>
</dbReference>
<dbReference type="AlphaFoldDB" id="X1M2I5"/>
<comment type="caution">
    <text evidence="1">The sequence shown here is derived from an EMBL/GenBank/DDBJ whole genome shotgun (WGS) entry which is preliminary data.</text>
</comment>
<gene>
    <name evidence="1" type="ORF">S06H3_12594</name>
</gene>
<dbReference type="InterPro" id="IPR010985">
    <property type="entry name" value="Ribbon_hlx_hlx"/>
</dbReference>
<reference evidence="1" key="1">
    <citation type="journal article" date="2014" name="Front. Microbiol.">
        <title>High frequency of phylogenetically diverse reductive dehalogenase-homologous genes in deep subseafloor sedimentary metagenomes.</title>
        <authorList>
            <person name="Kawai M."/>
            <person name="Futagami T."/>
            <person name="Toyoda A."/>
            <person name="Takaki Y."/>
            <person name="Nishi S."/>
            <person name="Hori S."/>
            <person name="Arai W."/>
            <person name="Tsubouchi T."/>
            <person name="Morono Y."/>
            <person name="Uchiyama I."/>
            <person name="Ito T."/>
            <person name="Fujiyama A."/>
            <person name="Inagaki F."/>
            <person name="Takami H."/>
        </authorList>
    </citation>
    <scope>NUCLEOTIDE SEQUENCE</scope>
    <source>
        <strain evidence="1">Expedition CK06-06</strain>
    </source>
</reference>
<evidence type="ECO:0000313" key="1">
    <source>
        <dbReference type="EMBL" id="GAI08880.1"/>
    </source>
</evidence>
<proteinExistence type="predicted"/>
<dbReference type="Gene3D" id="1.10.1220.10">
    <property type="entry name" value="Met repressor-like"/>
    <property type="match status" value="1"/>
</dbReference>
<sequence>MAKPKEQRNKLFLEDWQKGFGNEALGKKYKITEGGVKALKQRLRVRNPNLYIKPLTSKTVTQQHSKPTKQQASKLVKYDKVTYYLATGMAKEIKQLALHQDMDISELIREIITEYLKKGQSHR</sequence>
<dbReference type="SUPFAM" id="SSF47598">
    <property type="entry name" value="Ribbon-helix-helix"/>
    <property type="match status" value="1"/>
</dbReference>
<dbReference type="InterPro" id="IPR013321">
    <property type="entry name" value="Arc_rbn_hlx_hlx"/>
</dbReference>
<accession>X1M2I5</accession>
<organism evidence="1">
    <name type="scientific">marine sediment metagenome</name>
    <dbReference type="NCBI Taxonomy" id="412755"/>
    <lineage>
        <taxon>unclassified sequences</taxon>
        <taxon>metagenomes</taxon>
        <taxon>ecological metagenomes</taxon>
    </lineage>
</organism>
<name>X1M2I5_9ZZZZ</name>
<dbReference type="EMBL" id="BARV01006160">
    <property type="protein sequence ID" value="GAI08880.1"/>
    <property type="molecule type" value="Genomic_DNA"/>
</dbReference>